<organism evidence="1 2">
    <name type="scientific">Rotaria magnacalcarata</name>
    <dbReference type="NCBI Taxonomy" id="392030"/>
    <lineage>
        <taxon>Eukaryota</taxon>
        <taxon>Metazoa</taxon>
        <taxon>Spiralia</taxon>
        <taxon>Gnathifera</taxon>
        <taxon>Rotifera</taxon>
        <taxon>Eurotatoria</taxon>
        <taxon>Bdelloidea</taxon>
        <taxon>Philodinida</taxon>
        <taxon>Philodinidae</taxon>
        <taxon>Rotaria</taxon>
    </lineage>
</organism>
<proteinExistence type="predicted"/>
<name>A0A8S2LFP6_9BILA</name>
<dbReference type="AlphaFoldDB" id="A0A8S2LFP6"/>
<evidence type="ECO:0000313" key="1">
    <source>
        <dbReference type="EMBL" id="CAF3899985.1"/>
    </source>
</evidence>
<dbReference type="EMBL" id="CAJOBI010001799">
    <property type="protein sequence ID" value="CAF3899985.1"/>
    <property type="molecule type" value="Genomic_DNA"/>
</dbReference>
<reference evidence="1" key="1">
    <citation type="submission" date="2021-02" db="EMBL/GenBank/DDBJ databases">
        <authorList>
            <person name="Nowell W R."/>
        </authorList>
    </citation>
    <scope>NUCLEOTIDE SEQUENCE</scope>
</reference>
<protein>
    <submittedName>
        <fullName evidence="1">Uncharacterized protein</fullName>
    </submittedName>
</protein>
<sequence>MSSLVTLFSDDCVLPSTANVKFAQASRAPCGNKKNETLTNGSTNSNRILNKRLLRTILYGRNEQDLTNQCSLLQRCVREIVRVRDSDKNQSVSIPKIVLIYGGHMSNAQEVYRLLNAELDRRKFGLVIIRTRSCETCAQCFEQNIGNRYYFSLNVKFRIIISSVENQSQRLSPLNLQLSLAFDLNQPKSASRMLRANEDMLEEDLIQLAKIAIIRDQYYNHGLFLECIQKDLACSLDDIYQSADENIETVEDEIQSINVKLFLWAAFFDHYNLSLHFWRRLNVKQRASMPCKRNHTIFLECQHSH</sequence>
<comment type="caution">
    <text evidence="1">The sequence shown here is derived from an EMBL/GenBank/DDBJ whole genome shotgun (WGS) entry which is preliminary data.</text>
</comment>
<gene>
    <name evidence="1" type="ORF">SMN809_LOCUS6584</name>
</gene>
<evidence type="ECO:0000313" key="2">
    <source>
        <dbReference type="Proteomes" id="UP000676336"/>
    </source>
</evidence>
<accession>A0A8S2LFP6</accession>
<dbReference type="Proteomes" id="UP000676336">
    <property type="component" value="Unassembled WGS sequence"/>
</dbReference>